<sequence length="370" mass="41603">MAARPLGVGDILQGPILEGILSNVNAQDTLNLAQAGTAPRRAIQGRLGDDLTRYRYGVANSEPPNSRCNCQNWGVLPPAAAVGPHSWIFKRLLFCSLPQPTIVAHMNQRIVDHGLNPATVGPVVPTPAAPYYPFDQNDWYPCARAFHANPNDRACKFCTEDKEAFITHQLKHRSWMPLCGKCHRHATRNYPHGYNSCKCLVKMSNNTCVVCCDWILGRWERRVRNKRQHWDFGQATQSRGPAGRNLRVRREPRGGRARQETQSRMPKCPCGEDIDAVKHPNAYPRPRVEVHSGVQNGILGLGLNILALRSDWSKFCLECDGLVAPATAPGPKQNPLDTEEQLPFRRAMGMREGHDLVEDEWRRVGRQYLE</sequence>
<dbReference type="Proteomes" id="UP000184330">
    <property type="component" value="Unassembled WGS sequence"/>
</dbReference>
<proteinExistence type="predicted"/>
<feature type="compositionally biased region" description="Basic and acidic residues" evidence="1">
    <location>
        <begin position="248"/>
        <end position="261"/>
    </location>
</feature>
<evidence type="ECO:0000313" key="2">
    <source>
        <dbReference type="EMBL" id="CZR69918.1"/>
    </source>
</evidence>
<dbReference type="AlphaFoldDB" id="A0A1L7XY19"/>
<organism evidence="2 3">
    <name type="scientific">Phialocephala subalpina</name>
    <dbReference type="NCBI Taxonomy" id="576137"/>
    <lineage>
        <taxon>Eukaryota</taxon>
        <taxon>Fungi</taxon>
        <taxon>Dikarya</taxon>
        <taxon>Ascomycota</taxon>
        <taxon>Pezizomycotina</taxon>
        <taxon>Leotiomycetes</taxon>
        <taxon>Helotiales</taxon>
        <taxon>Mollisiaceae</taxon>
        <taxon>Phialocephala</taxon>
        <taxon>Phialocephala fortinii species complex</taxon>
    </lineage>
</organism>
<feature type="region of interest" description="Disordered" evidence="1">
    <location>
        <begin position="231"/>
        <end position="270"/>
    </location>
</feature>
<gene>
    <name evidence="2" type="ORF">PAC_19818</name>
</gene>
<reference evidence="2 3" key="1">
    <citation type="submission" date="2016-03" db="EMBL/GenBank/DDBJ databases">
        <authorList>
            <person name="Ploux O."/>
        </authorList>
    </citation>
    <scope>NUCLEOTIDE SEQUENCE [LARGE SCALE GENOMIC DNA]</scope>
    <source>
        <strain evidence="2 3">UAMH 11012</strain>
    </source>
</reference>
<dbReference type="OrthoDB" id="10360960at2759"/>
<evidence type="ECO:0000256" key="1">
    <source>
        <dbReference type="SAM" id="MobiDB-lite"/>
    </source>
</evidence>
<accession>A0A1L7XY19</accession>
<protein>
    <submittedName>
        <fullName evidence="2">Uncharacterized protein</fullName>
    </submittedName>
</protein>
<evidence type="ECO:0000313" key="3">
    <source>
        <dbReference type="Proteomes" id="UP000184330"/>
    </source>
</evidence>
<name>A0A1L7XY19_9HELO</name>
<keyword evidence="3" id="KW-1185">Reference proteome</keyword>
<dbReference type="EMBL" id="FJOG01000084">
    <property type="protein sequence ID" value="CZR69918.1"/>
    <property type="molecule type" value="Genomic_DNA"/>
</dbReference>